<dbReference type="Proteomes" id="UP000298663">
    <property type="component" value="Unassembled WGS sequence"/>
</dbReference>
<protein>
    <submittedName>
        <fullName evidence="1">Uncharacterized protein</fullName>
    </submittedName>
</protein>
<evidence type="ECO:0000313" key="1">
    <source>
        <dbReference type="EMBL" id="TKR70281.1"/>
    </source>
</evidence>
<gene>
    <name evidence="1" type="ORF">L596_022325</name>
</gene>
<reference evidence="1 2" key="1">
    <citation type="journal article" date="2015" name="Genome Biol.">
        <title>Comparative genomics of Steinernema reveals deeply conserved gene regulatory networks.</title>
        <authorList>
            <person name="Dillman A.R."/>
            <person name="Macchietto M."/>
            <person name="Porter C.F."/>
            <person name="Rogers A."/>
            <person name="Williams B."/>
            <person name="Antoshechkin I."/>
            <person name="Lee M.M."/>
            <person name="Goodwin Z."/>
            <person name="Lu X."/>
            <person name="Lewis E.E."/>
            <person name="Goodrich-Blair H."/>
            <person name="Stock S.P."/>
            <person name="Adams B.J."/>
            <person name="Sternberg P.W."/>
            <person name="Mortazavi A."/>
        </authorList>
    </citation>
    <scope>NUCLEOTIDE SEQUENCE [LARGE SCALE GENOMIC DNA]</scope>
    <source>
        <strain evidence="1 2">ALL</strain>
    </source>
</reference>
<comment type="caution">
    <text evidence="1">The sequence shown here is derived from an EMBL/GenBank/DDBJ whole genome shotgun (WGS) entry which is preliminary data.</text>
</comment>
<accession>A0A4U5MLH4</accession>
<dbReference type="EMBL" id="AZBU02000007">
    <property type="protein sequence ID" value="TKR70281.1"/>
    <property type="molecule type" value="Genomic_DNA"/>
</dbReference>
<proteinExistence type="predicted"/>
<dbReference type="AlphaFoldDB" id="A0A4U5MLH4"/>
<sequence>MKFFVQTALTMLSSLDLKIRAYATFPIVKYLTLKQILTYTLIIHPFHFVCPSSCVPISETWSSGKRQAVSFIVYIRAANDFKHERFNVLMSSGAPIRVHLNDLFQTDRTLKSTRKRNCYLYESALL</sequence>
<reference evidence="1 2" key="2">
    <citation type="journal article" date="2019" name="G3 (Bethesda)">
        <title>Hybrid Assembly of the Genome of the Entomopathogenic Nematode Steinernema carpocapsae Identifies the X-Chromosome.</title>
        <authorList>
            <person name="Serra L."/>
            <person name="Macchietto M."/>
            <person name="Macias-Munoz A."/>
            <person name="McGill C.J."/>
            <person name="Rodriguez I.M."/>
            <person name="Rodriguez B."/>
            <person name="Murad R."/>
            <person name="Mortazavi A."/>
        </authorList>
    </citation>
    <scope>NUCLEOTIDE SEQUENCE [LARGE SCALE GENOMIC DNA]</scope>
    <source>
        <strain evidence="1 2">ALL</strain>
    </source>
</reference>
<evidence type="ECO:0000313" key="2">
    <source>
        <dbReference type="Proteomes" id="UP000298663"/>
    </source>
</evidence>
<organism evidence="1 2">
    <name type="scientific">Steinernema carpocapsae</name>
    <name type="common">Entomopathogenic nematode</name>
    <dbReference type="NCBI Taxonomy" id="34508"/>
    <lineage>
        <taxon>Eukaryota</taxon>
        <taxon>Metazoa</taxon>
        <taxon>Ecdysozoa</taxon>
        <taxon>Nematoda</taxon>
        <taxon>Chromadorea</taxon>
        <taxon>Rhabditida</taxon>
        <taxon>Tylenchina</taxon>
        <taxon>Panagrolaimomorpha</taxon>
        <taxon>Strongyloidoidea</taxon>
        <taxon>Steinernematidae</taxon>
        <taxon>Steinernema</taxon>
    </lineage>
</organism>
<keyword evidence="2" id="KW-1185">Reference proteome</keyword>
<name>A0A4U5MLH4_STECR</name>